<keyword evidence="2" id="KW-1185">Reference proteome</keyword>
<name>A0ACB8FFI5_9SAUR</name>
<sequence length="2243" mass="246077">MPVRVAKTGLDKFRQHHVQLHHENRHLPEKVDDEIQIKNMSGQWFYEVKSKRHRDKIHGADIIRASMRRKPLTAAELSQNKTGKKQKSWVNNVNKEVLTPPELFGAIEEAEGESKSSLSPTAFNADATPQEGTKKAAVSPSKFGNSMVKSEFIAVGQSRSDQIRDDQERKNPFNNSNLLEENADRKGGISSSSETSKKDSLLPSVEYQPEVNIANGRLEKPELASVEPNDPNGQTGKPPIPRARKNIHKTSDVSVTSEDSFSKAPRRIQPGNGQGTPPRGILKRNSSTSSTDSEVLRLNQTGDPSYKNGLPASTILEGVVDKNSYPGRDPEGFSQNSLERAKQVRFSSSVSRKERPPSLDLHEGKESGEFGLLDSDCGKTGGDRARGSDSLQDEQTPPIKPLASTSMDLNGRTEDQATSREGNADLVSYNADGSGILQSQESSPAEFGASSDSPRETFPKVTKEPSRDEAKLEIKTGQRSPGPDAKPSSAGQPLPLANAEDPRAPSAVSADLEQGKPVFVGDPSAKTPSKSDKQAAEASKAADESISKVLDWFKRSSSTDSEGTAPSSASQGREPSEETRKLATTKEENALSQDIVNLDPLCDSKALTTKDIFFHDGGSQPELLSFAQNRHPSRLLPEEQRFSRDGKGRDIAEPRDQRSAPFQATSQEMNYAGETNLLEEADGGSKAEGETAACREPKFADGIKLGLSADSSGKEREVENSTRADGERSVSSYIKGGSFEHQAGVLLKEGEESGLPEKGIVQRDASADRRNLPWMQHQEIKQTSPIEDQKRIKDIRAFWEKEQTSPRSGNQEDLLTKNTSINKGTHGYKSESRKIKPAGESLGYVRGESDSEEGKYNLVTFRRVELSDDSEPNDSNVNLSLRRIKPELTDKSQGGSPVTRSSKTLPSNWKGAGFTESSEAGNLKTGNDAMLSPKKGRDIQTVALAKDKMSSTLQQKPNFTVHSLKEKVNEESKSEMLNPSQFQSLRSFWGAGVKPQGRIEEAKETRIPHSNSGGTSQQPSMEVKGVRDEAGQICLEEEEQKSETNEGFLKATPNQPLLANEASRKSLRFVPQENSYLVELAVSEPLEKMTPPGKEVEESVERTVVPSKMQPILFNRDLQKLLIQTSQESLPAGLLSDERGAPKETEGQTHTDHAIQHRTVSTDVSSNVGHTTSEIAETVHRTVIPPNVDVDSFNAGIERLVKEALDARPSSDGSGAVNTSKQSAPPSEERSFYNKVMQLSRNAHPTDQAKRDVVPQSLEKRVSTSDQNVRFKTEGDAPAETRGINSALRTAPNHKEFQVYQDDVSSQKKDLRIPSPTLILPDARLAALNRAETPGKEVSDMVTESRVPLKRENHDLNSQLLILLKETSEFPSVSCMTESVSKAAAGGLPGEGQEASYQQVMATSALPSPATVSLSRETSREKTEKRDDGFGRMGEDPNGETAMVFPFVNQKNVRGQSHDQGRGDVTSVGKLVELQLKEVAETVVKTVKPNALEPTRFKDSLNNLMKEDSQVFVRDIEFPKPVFVSLCPSNGEKDMPPFQEIHESVEKATVPSNSVYGEFQTNFRKLLMEDTTFLPSNQDGRKMERTANDKSEPNQMSGLVGRQEVGLQEVEETVHKTVVPAKRQQNELNSGLQKLLAEFSHMSPAQIQELGEKLKAKLQTGQGVEETGDLSQDSVEKSVAPSEETVFDSYSGKLTKEDSGASLQLSKDRNLEAPYDSTSRSEDRNVLVTMPALIRRSSSDYRSELKIPLKGKASKPDVQVPADGKISVVPVGNLFSQKIEQVNLLSAEAPLPGKEESSPTVAKADETETGYDTQRDTGVVSSANVTLDGGTEEMDVLLGPRRTSTPRAEQETPPRLSQVELILAVRHRKNEEYEGARSFGSDLSNESIDYSLAESKRNSTCSAEDPNPVLEALKRSSNRQIPSKSLEDIPSATSNEGKVNTRKEDLMLSAEDDQKAIQRHEPHTTTPGISAAPSFPVNQFSNPEKVKRMSKSVPTFLQEEAMMSSYAGTDPHPPCTSDGRETDTASENSYSLGKIKKSPSSLTNLSGSSGLASLSSVSTSVVSVYSGDFGNVDVKGNIQFAIDYVEQLKELHIFIAQCKDLAVADVKKQRSDPYVKCYLLPEKYKLGKRKTSVKKKTLNPVYNEILRYKVDKILLTSQRLNISVWHNDTFGRNSFLGEVDLDLGSWDWDDRQIKQMIWYPLKPRAPLASLELENRGEIKLSLQYIPQPDGGKSLQPLEKSTFG</sequence>
<evidence type="ECO:0000313" key="1">
    <source>
        <dbReference type="EMBL" id="KAH8004241.1"/>
    </source>
</evidence>
<protein>
    <submittedName>
        <fullName evidence="1">Uncharacterized protein</fullName>
    </submittedName>
</protein>
<gene>
    <name evidence="1" type="ORF">K3G42_006210</name>
</gene>
<dbReference type="EMBL" id="CM037617">
    <property type="protein sequence ID" value="KAH8004241.1"/>
    <property type="molecule type" value="Genomic_DNA"/>
</dbReference>
<dbReference type="Proteomes" id="UP000827872">
    <property type="component" value="Linkage Group LG04"/>
</dbReference>
<comment type="caution">
    <text evidence="1">The sequence shown here is derived from an EMBL/GenBank/DDBJ whole genome shotgun (WGS) entry which is preliminary data.</text>
</comment>
<accession>A0ACB8FFI5</accession>
<proteinExistence type="predicted"/>
<organism evidence="1 2">
    <name type="scientific">Sphaerodactylus townsendi</name>
    <dbReference type="NCBI Taxonomy" id="933632"/>
    <lineage>
        <taxon>Eukaryota</taxon>
        <taxon>Metazoa</taxon>
        <taxon>Chordata</taxon>
        <taxon>Craniata</taxon>
        <taxon>Vertebrata</taxon>
        <taxon>Euteleostomi</taxon>
        <taxon>Lepidosauria</taxon>
        <taxon>Squamata</taxon>
        <taxon>Bifurcata</taxon>
        <taxon>Gekkota</taxon>
        <taxon>Sphaerodactylidae</taxon>
        <taxon>Sphaerodactylus</taxon>
    </lineage>
</organism>
<evidence type="ECO:0000313" key="2">
    <source>
        <dbReference type="Proteomes" id="UP000827872"/>
    </source>
</evidence>
<reference evidence="1" key="1">
    <citation type="submission" date="2021-08" db="EMBL/GenBank/DDBJ databases">
        <title>The first chromosome-level gecko genome reveals the dynamic sex chromosomes of Neotropical dwarf geckos (Sphaerodactylidae: Sphaerodactylus).</title>
        <authorList>
            <person name="Pinto B.J."/>
            <person name="Keating S.E."/>
            <person name="Gamble T."/>
        </authorList>
    </citation>
    <scope>NUCLEOTIDE SEQUENCE</scope>
    <source>
        <strain evidence="1">TG3544</strain>
    </source>
</reference>